<proteinExistence type="predicted"/>
<evidence type="ECO:0000313" key="1">
    <source>
        <dbReference type="EMBL" id="MET8438450.1"/>
    </source>
</evidence>
<name>A0ABV2UKS0_9ACTN</name>
<sequence length="77" mass="8649">MAESLISSLECHVCSNGLIVFSVDVEADRALLECEECMTGRWEPDEELHFSATDMLTRPATYEEIRAMGWSLLIQAP</sequence>
<dbReference type="Proteomes" id="UP001550044">
    <property type="component" value="Unassembled WGS sequence"/>
</dbReference>
<reference evidence="1 2" key="1">
    <citation type="submission" date="2024-06" db="EMBL/GenBank/DDBJ databases">
        <title>The Natural Products Discovery Center: Release of the First 8490 Sequenced Strains for Exploring Actinobacteria Biosynthetic Diversity.</title>
        <authorList>
            <person name="Kalkreuter E."/>
            <person name="Kautsar S.A."/>
            <person name="Yang D."/>
            <person name="Bader C.D."/>
            <person name="Teijaro C.N."/>
            <person name="Fluegel L."/>
            <person name="Davis C.M."/>
            <person name="Simpson J.R."/>
            <person name="Lauterbach L."/>
            <person name="Steele A.D."/>
            <person name="Gui C."/>
            <person name="Meng S."/>
            <person name="Li G."/>
            <person name="Viehrig K."/>
            <person name="Ye F."/>
            <person name="Su P."/>
            <person name="Kiefer A.F."/>
            <person name="Nichols A."/>
            <person name="Cepeda A.J."/>
            <person name="Yan W."/>
            <person name="Fan B."/>
            <person name="Jiang Y."/>
            <person name="Adhikari A."/>
            <person name="Zheng C.-J."/>
            <person name="Schuster L."/>
            <person name="Cowan T.M."/>
            <person name="Smanski M.J."/>
            <person name="Chevrette M.G."/>
            <person name="De Carvalho L.P.S."/>
            <person name="Shen B."/>
        </authorList>
    </citation>
    <scope>NUCLEOTIDE SEQUENCE [LARGE SCALE GENOMIC DNA]</scope>
    <source>
        <strain evidence="1 2">NPDC005137</strain>
    </source>
</reference>
<keyword evidence="2" id="KW-1185">Reference proteome</keyword>
<dbReference type="RefSeq" id="WP_356712862.1">
    <property type="nucleotide sequence ID" value="NZ_JBEXIP010000060.1"/>
</dbReference>
<comment type="caution">
    <text evidence="1">The sequence shown here is derived from an EMBL/GenBank/DDBJ whole genome shotgun (WGS) entry which is preliminary data.</text>
</comment>
<dbReference type="EMBL" id="JBEXIP010000060">
    <property type="protein sequence ID" value="MET8438450.1"/>
    <property type="molecule type" value="Genomic_DNA"/>
</dbReference>
<evidence type="ECO:0000313" key="2">
    <source>
        <dbReference type="Proteomes" id="UP001550044"/>
    </source>
</evidence>
<protein>
    <submittedName>
        <fullName evidence="1">Uncharacterized protein</fullName>
    </submittedName>
</protein>
<accession>A0ABV2UKS0</accession>
<gene>
    <name evidence="1" type="ORF">ABZV61_38195</name>
</gene>
<organism evidence="1 2">
    <name type="scientific">Streptomyces sp. 900116325</name>
    <dbReference type="NCBI Taxonomy" id="3154295"/>
    <lineage>
        <taxon>Bacteria</taxon>
        <taxon>Bacillati</taxon>
        <taxon>Actinomycetota</taxon>
        <taxon>Actinomycetes</taxon>
        <taxon>Kitasatosporales</taxon>
        <taxon>Streptomycetaceae</taxon>
        <taxon>Streptomyces</taxon>
    </lineage>
</organism>